<evidence type="ECO:0000313" key="1">
    <source>
        <dbReference type="EMBL" id="RDC62337.1"/>
    </source>
</evidence>
<evidence type="ECO:0000313" key="2">
    <source>
        <dbReference type="Proteomes" id="UP000253919"/>
    </source>
</evidence>
<keyword evidence="2" id="KW-1185">Reference proteome</keyword>
<sequence length="38" mass="4136">MITVSPKAKEYISQLMAKENKDLNTFVRVGVKGGAVLV</sequence>
<reference evidence="1 2" key="1">
    <citation type="submission" date="2018-04" db="EMBL/GenBank/DDBJ databases">
        <title>Adhaeribacter sp. HMF7616 genome sequencing and assembly.</title>
        <authorList>
            <person name="Kang H."/>
            <person name="Kang J."/>
            <person name="Cha I."/>
            <person name="Kim H."/>
            <person name="Joh K."/>
        </authorList>
    </citation>
    <scope>NUCLEOTIDE SEQUENCE [LARGE SCALE GENOMIC DNA]</scope>
    <source>
        <strain evidence="1 2">HMF7616</strain>
    </source>
</reference>
<proteinExistence type="predicted"/>
<accession>A0A369QGE4</accession>
<organism evidence="1 2">
    <name type="scientific">Adhaeribacter pallidiroseus</name>
    <dbReference type="NCBI Taxonomy" id="2072847"/>
    <lineage>
        <taxon>Bacteria</taxon>
        <taxon>Pseudomonadati</taxon>
        <taxon>Bacteroidota</taxon>
        <taxon>Cytophagia</taxon>
        <taxon>Cytophagales</taxon>
        <taxon>Hymenobacteraceae</taxon>
        <taxon>Adhaeribacter</taxon>
    </lineage>
</organism>
<name>A0A369QGE4_9BACT</name>
<dbReference type="Proteomes" id="UP000253919">
    <property type="component" value="Unassembled WGS sequence"/>
</dbReference>
<gene>
    <name evidence="1" type="ORF">AHMF7616_00930</name>
</gene>
<protein>
    <submittedName>
        <fullName evidence="1">Uncharacterized protein</fullName>
    </submittedName>
</protein>
<dbReference type="EMBL" id="QASA01000001">
    <property type="protein sequence ID" value="RDC62337.1"/>
    <property type="molecule type" value="Genomic_DNA"/>
</dbReference>
<dbReference type="AlphaFoldDB" id="A0A369QGE4"/>
<comment type="caution">
    <text evidence="1">The sequence shown here is derived from an EMBL/GenBank/DDBJ whole genome shotgun (WGS) entry which is preliminary data.</text>
</comment>